<feature type="region of interest" description="Disordered" evidence="1">
    <location>
        <begin position="467"/>
        <end position="530"/>
    </location>
</feature>
<protein>
    <recommendedName>
        <fullName evidence="5">Sequence orphan</fullName>
    </recommendedName>
</protein>
<evidence type="ECO:0000256" key="1">
    <source>
        <dbReference type="SAM" id="MobiDB-lite"/>
    </source>
</evidence>
<dbReference type="EMBL" id="MCFH01000027">
    <property type="protein sequence ID" value="ORX48391.1"/>
    <property type="molecule type" value="Genomic_DNA"/>
</dbReference>
<evidence type="ECO:0008006" key="5">
    <source>
        <dbReference type="Google" id="ProtNLM"/>
    </source>
</evidence>
<feature type="chain" id="PRO_5010999195" description="Sequence orphan" evidence="2">
    <location>
        <begin position="21"/>
        <end position="530"/>
    </location>
</feature>
<dbReference type="AlphaFoldDB" id="A0A1Y1V6L8"/>
<dbReference type="Proteomes" id="UP000193719">
    <property type="component" value="Unassembled WGS sequence"/>
</dbReference>
<gene>
    <name evidence="3" type="ORF">BCR36DRAFT_354699</name>
</gene>
<organism evidence="3 4">
    <name type="scientific">Piromyces finnis</name>
    <dbReference type="NCBI Taxonomy" id="1754191"/>
    <lineage>
        <taxon>Eukaryota</taxon>
        <taxon>Fungi</taxon>
        <taxon>Fungi incertae sedis</taxon>
        <taxon>Chytridiomycota</taxon>
        <taxon>Chytridiomycota incertae sedis</taxon>
        <taxon>Neocallimastigomycetes</taxon>
        <taxon>Neocallimastigales</taxon>
        <taxon>Neocallimastigaceae</taxon>
        <taxon>Piromyces</taxon>
    </lineage>
</organism>
<sequence>MKIFNVLFIATALALKFVKSDNTRQLKYEEYIESKDFHYNFRCLDNFNDACDVAKEDFKTALDILSNTFEFYEPLNFEVIVDDLSKYGLDNATGGAMDINFVPLKSSNSDNVPPYLYTQAQAKQLKLDYKIEYKKNDFIMVLNNFKIDPDSMEKFAIKRYSRFIVHEIIHAMGFTINEVIDELKDTNEVVPLSPGYISTDGSDKYKFLPSLIVDMNWDKLGKAKTFEEYINSLYDSKLKAVYPLSIFSKYIVDIETKEKLFENLELLYKEYDCFEEDLIIKDITSKKCYKCYNELSEKTKKSIDNITEHFLKSKSIGFLINKEDVVPLQTFNNAFFPGNSVIHTQFDKNDEINDDPDKKKKLIQGTLINKKNIFDYYNKEALMYYTQSDAITNDEFIETIGKDNYEGLIGQDTIDILKTLGWNKKGEKKSDDTYYYDSSISIPEKNTFKFVNMKLYELTTMPLEDYQEREEQEQKQQEEQEQEEQKQQGEQEQEQKEQKQQEEEKQNIKTETKLESEKEQKTVLPPKLEL</sequence>
<accession>A0A1Y1V6L8</accession>
<evidence type="ECO:0000313" key="4">
    <source>
        <dbReference type="Proteomes" id="UP000193719"/>
    </source>
</evidence>
<proteinExistence type="predicted"/>
<keyword evidence="4" id="KW-1185">Reference proteome</keyword>
<reference evidence="3 4" key="2">
    <citation type="submission" date="2016-08" db="EMBL/GenBank/DDBJ databases">
        <title>Pervasive Adenine N6-methylation of Active Genes in Fungi.</title>
        <authorList>
            <consortium name="DOE Joint Genome Institute"/>
            <person name="Mondo S.J."/>
            <person name="Dannebaum R.O."/>
            <person name="Kuo R.C."/>
            <person name="Labutti K."/>
            <person name="Haridas S."/>
            <person name="Kuo A."/>
            <person name="Salamov A."/>
            <person name="Ahrendt S.R."/>
            <person name="Lipzen A."/>
            <person name="Sullivan W."/>
            <person name="Andreopoulos W.B."/>
            <person name="Clum A."/>
            <person name="Lindquist E."/>
            <person name="Daum C."/>
            <person name="Ramamoorthy G.K."/>
            <person name="Gryganskyi A."/>
            <person name="Culley D."/>
            <person name="Magnuson J.K."/>
            <person name="James T.Y."/>
            <person name="O'Malley M.A."/>
            <person name="Stajich J.E."/>
            <person name="Spatafora J.W."/>
            <person name="Visel A."/>
            <person name="Grigoriev I.V."/>
        </authorList>
    </citation>
    <scope>NUCLEOTIDE SEQUENCE [LARGE SCALE GENOMIC DNA]</scope>
    <source>
        <strain evidence="4">finn</strain>
    </source>
</reference>
<evidence type="ECO:0000313" key="3">
    <source>
        <dbReference type="EMBL" id="ORX48391.1"/>
    </source>
</evidence>
<reference evidence="3 4" key="1">
    <citation type="submission" date="2016-08" db="EMBL/GenBank/DDBJ databases">
        <title>Genomes of anaerobic fungi encode conserved fungal cellulosomes for biomass hydrolysis.</title>
        <authorList>
            <consortium name="DOE Joint Genome Institute"/>
            <person name="Haitjema C.H."/>
            <person name="Gilmore S.P."/>
            <person name="Henske J.K."/>
            <person name="Solomon K.V."/>
            <person name="De Groot R."/>
            <person name="Kuo A."/>
            <person name="Mondo S.J."/>
            <person name="Salamov A.A."/>
            <person name="Labutti K."/>
            <person name="Zhao Z."/>
            <person name="Chiniquy J."/>
            <person name="Barry K."/>
            <person name="Brewer H.M."/>
            <person name="Purvine S.O."/>
            <person name="Wright A.T."/>
            <person name="Boxma B."/>
            <person name="Van Alen T."/>
            <person name="Hackstein J.H."/>
            <person name="Baker S.E."/>
            <person name="Grigoriev I.V."/>
            <person name="O'Malley M.A."/>
        </authorList>
    </citation>
    <scope>NUCLEOTIDE SEQUENCE [LARGE SCALE GENOMIC DNA]</scope>
    <source>
        <strain evidence="4">finn</strain>
    </source>
</reference>
<feature type="signal peptide" evidence="2">
    <location>
        <begin position="1"/>
        <end position="20"/>
    </location>
</feature>
<feature type="compositionally biased region" description="Basic and acidic residues" evidence="1">
    <location>
        <begin position="472"/>
        <end position="521"/>
    </location>
</feature>
<comment type="caution">
    <text evidence="3">The sequence shown here is derived from an EMBL/GenBank/DDBJ whole genome shotgun (WGS) entry which is preliminary data.</text>
</comment>
<evidence type="ECO:0000256" key="2">
    <source>
        <dbReference type="SAM" id="SignalP"/>
    </source>
</evidence>
<name>A0A1Y1V6L8_9FUNG</name>
<dbReference type="OrthoDB" id="2130191at2759"/>
<keyword evidence="2" id="KW-0732">Signal</keyword>